<protein>
    <submittedName>
        <fullName evidence="1">Uncharacterized protein</fullName>
    </submittedName>
</protein>
<reference evidence="2" key="1">
    <citation type="submission" date="2015-06" db="EMBL/GenBank/DDBJ databases">
        <title>Expansion of signal transduction pathways in fungi by whole-genome duplication.</title>
        <authorList>
            <consortium name="DOE Joint Genome Institute"/>
            <person name="Corrochano L.M."/>
            <person name="Kuo A."/>
            <person name="Marcet-Houben M."/>
            <person name="Polaino S."/>
            <person name="Salamov A."/>
            <person name="Villalobos J.M."/>
            <person name="Alvarez M.I."/>
            <person name="Avalos J."/>
            <person name="Benito E.P."/>
            <person name="Benoit I."/>
            <person name="Burger G."/>
            <person name="Camino L.P."/>
            <person name="Canovas D."/>
            <person name="Cerda-Olmedo E."/>
            <person name="Cheng J.-F."/>
            <person name="Dominguez A."/>
            <person name="Elias M."/>
            <person name="Eslava A.P."/>
            <person name="Glaser F."/>
            <person name="Grimwood J."/>
            <person name="Gutierrez G."/>
            <person name="Heitman J."/>
            <person name="Henrissat B."/>
            <person name="Iturriaga E.A."/>
            <person name="Lang B.F."/>
            <person name="Lavin J.L."/>
            <person name="Lee S."/>
            <person name="Li W."/>
            <person name="Lindquist E."/>
            <person name="Lopez-Garcia S."/>
            <person name="Luque E.M."/>
            <person name="Marcos A.T."/>
            <person name="Martin J."/>
            <person name="McCluskey K."/>
            <person name="Medina H.R."/>
            <person name="Miralles-Duran A."/>
            <person name="Miyazaki A."/>
            <person name="Munoz-Torres E."/>
            <person name="Oguiza J.A."/>
            <person name="Ohm R."/>
            <person name="Olmedo M."/>
            <person name="Orejas M."/>
            <person name="Ortiz-Castellanos L."/>
            <person name="Pisabarro A.G."/>
            <person name="Rodriguez-Romero J."/>
            <person name="Ruiz-Herrera J."/>
            <person name="Ruiz-Vazquez R."/>
            <person name="Sanz C."/>
            <person name="Schackwitz W."/>
            <person name="Schmutz J."/>
            <person name="Shahriari M."/>
            <person name="Shelest E."/>
            <person name="Silva-Franco F."/>
            <person name="Soanes D."/>
            <person name="Syed K."/>
            <person name="Tagua V.G."/>
            <person name="Talbot N.J."/>
            <person name="Thon M."/>
            <person name="De vries R.P."/>
            <person name="Wiebenga A."/>
            <person name="Yadav J.S."/>
            <person name="Braun E.L."/>
            <person name="Baker S."/>
            <person name="Garre V."/>
            <person name="Horwitz B."/>
            <person name="Torres-Martinez S."/>
            <person name="Idnurm A."/>
            <person name="Herrera-Estrella A."/>
            <person name="Gabaldon T."/>
            <person name="Grigoriev I.V."/>
        </authorList>
    </citation>
    <scope>NUCLEOTIDE SEQUENCE [LARGE SCALE GENOMIC DNA]</scope>
    <source>
        <strain evidence="2">NRRL 1555(-)</strain>
    </source>
</reference>
<dbReference type="OrthoDB" id="3247418at2759"/>
<proteinExistence type="predicted"/>
<dbReference type="AlphaFoldDB" id="A0A162NEE0"/>
<organism evidence="1 2">
    <name type="scientific">Phycomyces blakesleeanus (strain ATCC 8743b / DSM 1359 / FGSC 10004 / NBRC 33097 / NRRL 1555)</name>
    <dbReference type="NCBI Taxonomy" id="763407"/>
    <lineage>
        <taxon>Eukaryota</taxon>
        <taxon>Fungi</taxon>
        <taxon>Fungi incertae sedis</taxon>
        <taxon>Mucoromycota</taxon>
        <taxon>Mucoromycotina</taxon>
        <taxon>Mucoromycetes</taxon>
        <taxon>Mucorales</taxon>
        <taxon>Phycomycetaceae</taxon>
        <taxon>Phycomyces</taxon>
    </lineage>
</organism>
<name>A0A162NEE0_PHYB8</name>
<dbReference type="InParanoid" id="A0A162NEE0"/>
<sequence>MSNNNNNSECKCSKCSPNSMGFVLVSTQTLRRHAQQDIVRQYQSGSSSSVIEVMSNDNDMEIDFEYNVDAEDQVEAEDLPLFGIDSLFDSESEDEGVIEATILDISDDESDDVREHFSSSNMPVDPTHAFIASFAAFFISKYVVNSGGAVLLKFLNEVLAHFGQSFRLPLSISGVNSMTGLSDVTRGVQRFVACGDCNKVYEESDVVPECCNFERLSGRECGNALFFATSRALTIPKKIYISDAQRKRLERENGVRWSELHDLVYFNLVECTVIDPMHNLYLGTAKRIMEKWRSSGLITDAHLAEMQLDADKLVLPEDYTPLGTKIGRGFPFMKADEWKSWCLVYSPVLLRGRLPEAHLGNWTTFVNACQYLSMPSISMAHLDEAHQSLEAFCRECEKLYKAPFLSPNMHLHLHLRETVLNFGPVYGYWLFSFERCNGILKNYATNRKDGFEGTYMKKYLEEAYQGDLIRQTLPIIRPEHSAIILELTASTANSIATSTSTATSIQFDINAFLDSPEINFDIVKGNEPLPPSALPLALKGEISMDESEYEHLLEYYRETYDDQTLVHYRQAGHSDNFVNNRIQKFESINLLGQIYKSKTKNQRGSFMQALFETSDGRSTKPYAGQIQYLFVNTAVNSFAGHVSQHVFAYVRWYKEVLLQPRAGEGVEVNEVGFEDDSMNSILPVHRICYPVAVGEHLGLEGEVQMCVVPLPRKIYI</sequence>
<dbReference type="VEuPathDB" id="FungiDB:PHYBLDRAFT_173199"/>
<keyword evidence="2" id="KW-1185">Reference proteome</keyword>
<evidence type="ECO:0000313" key="2">
    <source>
        <dbReference type="Proteomes" id="UP000077315"/>
    </source>
</evidence>
<dbReference type="RefSeq" id="XP_018286824.1">
    <property type="nucleotide sequence ID" value="XM_018436969.1"/>
</dbReference>
<dbReference type="EMBL" id="KV440994">
    <property type="protein sequence ID" value="OAD68784.1"/>
    <property type="molecule type" value="Genomic_DNA"/>
</dbReference>
<evidence type="ECO:0000313" key="1">
    <source>
        <dbReference type="EMBL" id="OAD68784.1"/>
    </source>
</evidence>
<dbReference type="Proteomes" id="UP000077315">
    <property type="component" value="Unassembled WGS sequence"/>
</dbReference>
<dbReference type="GeneID" id="28997875"/>
<gene>
    <name evidence="1" type="ORF">PHYBLDRAFT_173199</name>
</gene>
<dbReference type="PANTHER" id="PTHR46579:SF2">
    <property type="entry name" value="C2H2-TYPE DOMAIN-CONTAINING PROTEIN"/>
    <property type="match status" value="1"/>
</dbReference>
<dbReference type="PANTHER" id="PTHR46579">
    <property type="entry name" value="F5/8 TYPE C DOMAIN-CONTAINING PROTEIN-RELATED"/>
    <property type="match status" value="1"/>
</dbReference>
<accession>A0A162NEE0</accession>